<dbReference type="HOGENOM" id="CLU_2004722_0_0_1"/>
<dbReference type="EMBL" id="CH445325">
    <property type="protein sequence ID" value="EAT91995.1"/>
    <property type="molecule type" value="Genomic_DNA"/>
</dbReference>
<name>Q0V664_PHANO</name>
<gene>
    <name evidence="2" type="ORF">SNOG_00500</name>
</gene>
<evidence type="ECO:0000313" key="2">
    <source>
        <dbReference type="EMBL" id="EAT91995.1"/>
    </source>
</evidence>
<reference evidence="3" key="1">
    <citation type="journal article" date="2007" name="Plant Cell">
        <title>Dothideomycete-plant interactions illuminated by genome sequencing and EST analysis of the wheat pathogen Stagonospora nodorum.</title>
        <authorList>
            <person name="Hane J.K."/>
            <person name="Lowe R.G."/>
            <person name="Solomon P.S."/>
            <person name="Tan K.C."/>
            <person name="Schoch C.L."/>
            <person name="Spatafora J.W."/>
            <person name="Crous P.W."/>
            <person name="Kodira C."/>
            <person name="Birren B.W."/>
            <person name="Galagan J.E."/>
            <person name="Torriani S.F."/>
            <person name="McDonald B.A."/>
            <person name="Oliver R.P."/>
        </authorList>
    </citation>
    <scope>NUCLEOTIDE SEQUENCE [LARGE SCALE GENOMIC DNA]</scope>
    <source>
        <strain evidence="3">SN15 / ATCC MYA-4574 / FGSC 10173</strain>
    </source>
</reference>
<accession>Q0V664</accession>
<dbReference type="Proteomes" id="UP000001055">
    <property type="component" value="Unassembled WGS sequence"/>
</dbReference>
<proteinExistence type="predicted"/>
<dbReference type="KEGG" id="pno:SNOG_00500"/>
<protein>
    <submittedName>
        <fullName evidence="2">Uncharacterized protein</fullName>
    </submittedName>
</protein>
<feature type="region of interest" description="Disordered" evidence="1">
    <location>
        <begin position="26"/>
        <end position="48"/>
    </location>
</feature>
<organism evidence="2 3">
    <name type="scientific">Phaeosphaeria nodorum (strain SN15 / ATCC MYA-4574 / FGSC 10173)</name>
    <name type="common">Glume blotch fungus</name>
    <name type="synonym">Parastagonospora nodorum</name>
    <dbReference type="NCBI Taxonomy" id="321614"/>
    <lineage>
        <taxon>Eukaryota</taxon>
        <taxon>Fungi</taxon>
        <taxon>Dikarya</taxon>
        <taxon>Ascomycota</taxon>
        <taxon>Pezizomycotina</taxon>
        <taxon>Dothideomycetes</taxon>
        <taxon>Pleosporomycetidae</taxon>
        <taxon>Pleosporales</taxon>
        <taxon>Pleosporineae</taxon>
        <taxon>Phaeosphaeriaceae</taxon>
        <taxon>Parastagonospora</taxon>
    </lineage>
</organism>
<feature type="region of interest" description="Disordered" evidence="1">
    <location>
        <begin position="88"/>
        <end position="110"/>
    </location>
</feature>
<sequence>MGPRASPSDSSRRVISLRLRRDIDEPVCAGGARGSRREDANPSRGTRKFGSPCLPIRVRLGLHVRTLLLVSIISTTDHHSEMQGVIGTSELHGEPRSIASKPGGPPPRLPPFSASSLCPGYCFG</sequence>
<dbReference type="RefSeq" id="XP_001791184.1">
    <property type="nucleotide sequence ID" value="XM_001791132.1"/>
</dbReference>
<evidence type="ECO:0000256" key="1">
    <source>
        <dbReference type="SAM" id="MobiDB-lite"/>
    </source>
</evidence>
<dbReference type="InParanoid" id="Q0V664"/>
<dbReference type="GeneID" id="5967997"/>
<evidence type="ECO:0000313" key="3">
    <source>
        <dbReference type="Proteomes" id="UP000001055"/>
    </source>
</evidence>
<dbReference type="AlphaFoldDB" id="Q0V664"/>